<feature type="compositionally biased region" description="Low complexity" evidence="1">
    <location>
        <begin position="740"/>
        <end position="750"/>
    </location>
</feature>
<dbReference type="eggNOG" id="COG5610">
    <property type="taxonomic scope" value="Bacteria"/>
</dbReference>
<proteinExistence type="predicted"/>
<evidence type="ECO:0000256" key="1">
    <source>
        <dbReference type="SAM" id="MobiDB-lite"/>
    </source>
</evidence>
<protein>
    <submittedName>
        <fullName evidence="2">Uncharacterized protein</fullName>
    </submittedName>
</protein>
<dbReference type="KEGG" id="fri:FraEuI1c_6089"/>
<feature type="region of interest" description="Disordered" evidence="1">
    <location>
        <begin position="713"/>
        <end position="750"/>
    </location>
</feature>
<name>E3J109_PSEI1</name>
<dbReference type="STRING" id="298654.FraEuI1c_6089"/>
<dbReference type="AlphaFoldDB" id="E3J109"/>
<dbReference type="EMBL" id="CP002299">
    <property type="protein sequence ID" value="ADP84073.1"/>
    <property type="molecule type" value="Genomic_DNA"/>
</dbReference>
<organism evidence="2 3">
    <name type="scientific">Pseudofrankia inefficax (strain DSM 45817 / CECT 9037 / DDB 130130 / EuI1c)</name>
    <name type="common">Frankia inefficax</name>
    <dbReference type="NCBI Taxonomy" id="298654"/>
    <lineage>
        <taxon>Bacteria</taxon>
        <taxon>Bacillati</taxon>
        <taxon>Actinomycetota</taxon>
        <taxon>Actinomycetes</taxon>
        <taxon>Frankiales</taxon>
        <taxon>Frankiaceae</taxon>
        <taxon>Pseudofrankia</taxon>
    </lineage>
</organism>
<accession>E3J109</accession>
<dbReference type="Proteomes" id="UP000002484">
    <property type="component" value="Chromosome"/>
</dbReference>
<evidence type="ECO:0000313" key="3">
    <source>
        <dbReference type="Proteomes" id="UP000002484"/>
    </source>
</evidence>
<keyword evidence="3" id="KW-1185">Reference proteome</keyword>
<dbReference type="HOGENOM" id="CLU_328694_0_0_11"/>
<reference evidence="2 3" key="1">
    <citation type="submission" date="2010-10" db="EMBL/GenBank/DDBJ databases">
        <title>Complete sequence of Frankia sp. EuI1c.</title>
        <authorList>
            <consortium name="US DOE Joint Genome Institute"/>
            <person name="Lucas S."/>
            <person name="Copeland A."/>
            <person name="Lapidus A."/>
            <person name="Cheng J.-F."/>
            <person name="Bruce D."/>
            <person name="Goodwin L."/>
            <person name="Pitluck S."/>
            <person name="Chertkov O."/>
            <person name="Detter J.C."/>
            <person name="Han C."/>
            <person name="Tapia R."/>
            <person name="Land M."/>
            <person name="Hauser L."/>
            <person name="Jeffries C."/>
            <person name="Kyrpides N."/>
            <person name="Ivanova N."/>
            <person name="Mikhailova N."/>
            <person name="Beauchemin N."/>
            <person name="Sen A."/>
            <person name="Sur S.A."/>
            <person name="Gtari M."/>
            <person name="Wall L."/>
            <person name="Tisa L."/>
            <person name="Woyke T."/>
        </authorList>
    </citation>
    <scope>NUCLEOTIDE SEQUENCE [LARGE SCALE GENOMIC DNA]</scope>
    <source>
        <strain evidence="3">DSM 45817 / CECT 9037 / EuI1c</strain>
    </source>
</reference>
<evidence type="ECO:0000313" key="2">
    <source>
        <dbReference type="EMBL" id="ADP84073.1"/>
    </source>
</evidence>
<sequence length="1070" mass="109568">MFGPATATFAPPESAGFGRAGTGLPDCGLSRCRAACDGDRGWCEVVDDARLGHAWSHLDSGGADALSVDVFETLLWRLVPEPAHAFLLLGERLAAAGRLPPDVTAGQFAHLRVLAEAHARQQVLVNRGGAGRAGAIGSGGGSGSQGSGSQTAGHPRLDEIWALLRPALPGAGELDYLLDAELSVLRAIYRVDLDAAELVELAALKLGLPVYLVADTCLSGAQLDRLLARAELAGIPFAGMFTSADVGVGPADGLLDHVAAATGTPAARLLHLAGDPTGAAGAPAARLATSAPNVTVVRRGEATAELRATLAAEGLLGDPDDATPVDPEYGDFGLTALRARVLHRAEAAGVPRALRRFWDTGATVFGPVFTGFAEWVVERTQELGAQEAFCLMRSGEFVSGLLAGPGRDAGVTARPLWASREVCALANVFEASAPELRAFLAHAGTGPPPGESGTSTGAGGAVGTVGALLRRLRVDLATVPGISALAGRRLDVPTGLLDEILEELLETLSHDDRIRGEIVLAAERLRERFLRYLDQRLPDRGPAVLVDLGWDGTTQVLLARLLAATGREVTPVGLYLATGPAVHAHRLAGHRMEGYLVSAGQPARLAGQLLRAPAVVEQVALADAGALISFDEGSTPLLGLGRASRTQLAQRGAVQDGARAFQREWLRYREAQTPDDGDSALPSLCGDGARLALLRTLTRFVARPTTVEAAAFGAWRHDGDDPAGGLAGDQRPAGAETRDASALPGAAAPAGTSWPAGVAGATGSVGLAGSAGSGGSAGLGGSAGMGGSAGLGGGSGRDGQGLVPAELIRRMPYLSPAGLAELPLREATWPAAVAAVANRPLALVTELAVAAGVDPRELSAPAAAGPVEVYVDTGADFARGPKATATPYAGRDGLSLVRLRVDAVGARRVRIDPAGRRGLLRLDWLTLGFHIVGAGEPRQFTITAFEGPGSLETGESDRNGGSITGSAAGLAGLAGRGRGVVLGLVGLRILQPNLVEVLDGDPQLVYNLDLPGMPELGGTYAIDVEFAFGWMGIRGDPVAAPVPAAAGPAAGPQLPRRAARRVMRQLGGLR</sequence>
<dbReference type="InParanoid" id="E3J109"/>
<gene>
    <name evidence="2" type="ordered locus">FraEuI1c_6089</name>
</gene>